<protein>
    <submittedName>
        <fullName evidence="2">Uncharacterized protein</fullName>
    </submittedName>
</protein>
<dbReference type="Proteomes" id="UP000887565">
    <property type="component" value="Unplaced"/>
</dbReference>
<organism evidence="1 2">
    <name type="scientific">Romanomermis culicivorax</name>
    <name type="common">Nematode worm</name>
    <dbReference type="NCBI Taxonomy" id="13658"/>
    <lineage>
        <taxon>Eukaryota</taxon>
        <taxon>Metazoa</taxon>
        <taxon>Ecdysozoa</taxon>
        <taxon>Nematoda</taxon>
        <taxon>Enoplea</taxon>
        <taxon>Dorylaimia</taxon>
        <taxon>Mermithida</taxon>
        <taxon>Mermithoidea</taxon>
        <taxon>Mermithidae</taxon>
        <taxon>Romanomermis</taxon>
    </lineage>
</organism>
<reference evidence="2" key="1">
    <citation type="submission" date="2022-11" db="UniProtKB">
        <authorList>
            <consortium name="WormBaseParasite"/>
        </authorList>
    </citation>
    <scope>IDENTIFICATION</scope>
</reference>
<evidence type="ECO:0000313" key="2">
    <source>
        <dbReference type="WBParaSite" id="nRc.2.0.1.t07644-RA"/>
    </source>
</evidence>
<evidence type="ECO:0000313" key="1">
    <source>
        <dbReference type="Proteomes" id="UP000887565"/>
    </source>
</evidence>
<dbReference type="AlphaFoldDB" id="A0A915I1E1"/>
<keyword evidence="1" id="KW-1185">Reference proteome</keyword>
<proteinExistence type="predicted"/>
<sequence length="67" mass="6443">MICCEKRTRALYLGAATVAMIGGPGKTARIAKYIGGSTAGAVVGITAGAVVGIVAAGSMGATSIDVD</sequence>
<dbReference type="WBParaSite" id="nRc.2.0.1.t07644-RA">
    <property type="protein sequence ID" value="nRc.2.0.1.t07644-RA"/>
    <property type="gene ID" value="nRc.2.0.1.g07644"/>
</dbReference>
<accession>A0A915I1E1</accession>
<name>A0A915I1E1_ROMCU</name>